<dbReference type="EMBL" id="CP060010">
    <property type="protein sequence ID" value="QTN35037.1"/>
    <property type="molecule type" value="Genomic_DNA"/>
</dbReference>
<organism evidence="1 2">
    <name type="scientific">Cognatishimia activa</name>
    <dbReference type="NCBI Taxonomy" id="1715691"/>
    <lineage>
        <taxon>Bacteria</taxon>
        <taxon>Pseudomonadati</taxon>
        <taxon>Pseudomonadota</taxon>
        <taxon>Alphaproteobacteria</taxon>
        <taxon>Rhodobacterales</taxon>
        <taxon>Paracoccaceae</taxon>
        <taxon>Cognatishimia</taxon>
    </lineage>
</organism>
<dbReference type="Proteomes" id="UP000665026">
    <property type="component" value="Chromosome"/>
</dbReference>
<sequence>MSGTRNTIRNLDPELVTDAKIHALQTGRRTLGELVSDAIEMLIEQETRDEVHPEIPSSPSM</sequence>
<reference evidence="1" key="1">
    <citation type="submission" date="2020-07" db="EMBL/GenBank/DDBJ databases">
        <title>Genome sequences of bacteria associated with the marine, planktonic diatom Thalassiosira profunda strain ECT2AJA-044.</title>
        <authorList>
            <person name="Gargas C.B."/>
            <person name="Roberts W.R."/>
            <person name="Alverson A.J."/>
        </authorList>
    </citation>
    <scope>NUCLEOTIDE SEQUENCE</scope>
    <source>
        <strain evidence="1">ECT2AJA-044</strain>
    </source>
</reference>
<gene>
    <name evidence="1" type="ORF">HZ995_11135</name>
</gene>
<accession>A0A975I6J4</accession>
<proteinExistence type="predicted"/>
<dbReference type="KEGG" id="cact:HZ995_11135"/>
<evidence type="ECO:0000313" key="1">
    <source>
        <dbReference type="EMBL" id="QTN35037.1"/>
    </source>
</evidence>
<evidence type="ECO:0000313" key="2">
    <source>
        <dbReference type="Proteomes" id="UP000665026"/>
    </source>
</evidence>
<dbReference type="RefSeq" id="WP_209355723.1">
    <property type="nucleotide sequence ID" value="NZ_CP060010.1"/>
</dbReference>
<protein>
    <submittedName>
        <fullName evidence="1">Uncharacterized protein</fullName>
    </submittedName>
</protein>
<dbReference type="AlphaFoldDB" id="A0A975I6J4"/>
<name>A0A975I6J4_9RHOB</name>